<feature type="region of interest" description="Disordered" evidence="1">
    <location>
        <begin position="60"/>
        <end position="79"/>
    </location>
</feature>
<evidence type="ECO:0000313" key="2">
    <source>
        <dbReference type="EMBL" id="CAA9388204.1"/>
    </source>
</evidence>
<feature type="non-terminal residue" evidence="2">
    <location>
        <position position="79"/>
    </location>
</feature>
<protein>
    <submittedName>
        <fullName evidence="2">VapB protein (Antitoxin to VapC)</fullName>
    </submittedName>
</protein>
<feature type="compositionally biased region" description="Basic and acidic residues" evidence="1">
    <location>
        <begin position="1"/>
        <end position="12"/>
    </location>
</feature>
<feature type="non-terminal residue" evidence="2">
    <location>
        <position position="1"/>
    </location>
</feature>
<sequence length="79" mass="8087">GDREAFHERQEPGGEAAQGLPLRGGGGVRKEGGQRGRAAPAAALVGGFVREPRVVLGGLHGRARPASRRAGARRGGVQL</sequence>
<evidence type="ECO:0000256" key="1">
    <source>
        <dbReference type="SAM" id="MobiDB-lite"/>
    </source>
</evidence>
<feature type="region of interest" description="Disordered" evidence="1">
    <location>
        <begin position="1"/>
        <end position="37"/>
    </location>
</feature>
<reference evidence="2" key="1">
    <citation type="submission" date="2020-02" db="EMBL/GenBank/DDBJ databases">
        <authorList>
            <person name="Meier V. D."/>
        </authorList>
    </citation>
    <scope>NUCLEOTIDE SEQUENCE</scope>
    <source>
        <strain evidence="2">AVDCRST_MAG03</strain>
    </source>
</reference>
<dbReference type="AlphaFoldDB" id="A0A6J4NHF1"/>
<name>A0A6J4NHF1_9ACTN</name>
<gene>
    <name evidence="2" type="ORF">AVDCRST_MAG03-407</name>
</gene>
<feature type="compositionally biased region" description="Basic residues" evidence="1">
    <location>
        <begin position="61"/>
        <end position="72"/>
    </location>
</feature>
<dbReference type="EMBL" id="CADCUT010000024">
    <property type="protein sequence ID" value="CAA9388204.1"/>
    <property type="molecule type" value="Genomic_DNA"/>
</dbReference>
<organism evidence="2">
    <name type="scientific">uncultured Rubrobacteraceae bacterium</name>
    <dbReference type="NCBI Taxonomy" id="349277"/>
    <lineage>
        <taxon>Bacteria</taxon>
        <taxon>Bacillati</taxon>
        <taxon>Actinomycetota</taxon>
        <taxon>Rubrobacteria</taxon>
        <taxon>Rubrobacterales</taxon>
        <taxon>Rubrobacteraceae</taxon>
        <taxon>environmental samples</taxon>
    </lineage>
</organism>
<accession>A0A6J4NHF1</accession>
<proteinExistence type="predicted"/>